<keyword evidence="6" id="KW-1133">Transmembrane helix</keyword>
<keyword evidence="3 7" id="KW-0732">Signal</keyword>
<dbReference type="OrthoDB" id="3199332at2"/>
<protein>
    <recommendedName>
        <fullName evidence="8">Gram-positive cocci surface proteins LPxTG domain-containing protein</fullName>
    </recommendedName>
</protein>
<dbReference type="Pfam" id="PF16569">
    <property type="entry name" value="GramPos_pilinBB"/>
    <property type="match status" value="1"/>
</dbReference>
<feature type="domain" description="Gram-positive cocci surface proteins LPxTG" evidence="8">
    <location>
        <begin position="463"/>
        <end position="499"/>
    </location>
</feature>
<dbReference type="GO" id="GO:0005975">
    <property type="term" value="P:carbohydrate metabolic process"/>
    <property type="evidence" value="ECO:0007669"/>
    <property type="project" value="UniProtKB-ARBA"/>
</dbReference>
<evidence type="ECO:0000256" key="4">
    <source>
        <dbReference type="ARBA" id="ARBA00023088"/>
    </source>
</evidence>
<evidence type="ECO:0000256" key="7">
    <source>
        <dbReference type="SAM" id="SignalP"/>
    </source>
</evidence>
<dbReference type="Proteomes" id="UP000054078">
    <property type="component" value="Unassembled WGS sequence"/>
</dbReference>
<evidence type="ECO:0000256" key="3">
    <source>
        <dbReference type="ARBA" id="ARBA00022729"/>
    </source>
</evidence>
<evidence type="ECO:0000259" key="8">
    <source>
        <dbReference type="PROSITE" id="PS50847"/>
    </source>
</evidence>
<dbReference type="NCBIfam" id="TIGR01167">
    <property type="entry name" value="LPXTG_anchor"/>
    <property type="match status" value="1"/>
</dbReference>
<keyword evidence="10" id="KW-1185">Reference proteome</keyword>
<feature type="region of interest" description="Disordered" evidence="5">
    <location>
        <begin position="302"/>
        <end position="326"/>
    </location>
</feature>
<dbReference type="InterPro" id="IPR048052">
    <property type="entry name" value="FM1-like"/>
</dbReference>
<dbReference type="EMBL" id="LOJF01000010">
    <property type="protein sequence ID" value="KUH57996.1"/>
    <property type="molecule type" value="Genomic_DNA"/>
</dbReference>
<dbReference type="NCBIfam" id="NF033902">
    <property type="entry name" value="iso_D2_wall_anc"/>
    <property type="match status" value="1"/>
</dbReference>
<gene>
    <name evidence="9" type="ORF">AUL39_07140</name>
</gene>
<dbReference type="PROSITE" id="PS50847">
    <property type="entry name" value="GRAM_POS_ANCHORING"/>
    <property type="match status" value="1"/>
</dbReference>
<keyword evidence="6" id="KW-0812">Transmembrane</keyword>
<dbReference type="Gene3D" id="2.60.40.10">
    <property type="entry name" value="Immunoglobulins"/>
    <property type="match status" value="1"/>
</dbReference>
<keyword evidence="2" id="KW-0964">Secreted</keyword>
<dbReference type="RefSeq" id="WP_059054928.1">
    <property type="nucleotide sequence ID" value="NZ_LOJF01000010.1"/>
</dbReference>
<dbReference type="AlphaFoldDB" id="A0A100YUM9"/>
<keyword evidence="4" id="KW-0572">Peptidoglycan-anchor</keyword>
<feature type="chain" id="PRO_5007091629" description="Gram-positive cocci surface proteins LPxTG domain-containing protein" evidence="7">
    <location>
        <begin position="31"/>
        <end position="499"/>
    </location>
</feature>
<evidence type="ECO:0000313" key="9">
    <source>
        <dbReference type="EMBL" id="KUH57996.1"/>
    </source>
</evidence>
<feature type="signal peptide" evidence="7">
    <location>
        <begin position="1"/>
        <end position="30"/>
    </location>
</feature>
<comment type="caution">
    <text evidence="9">The sequence shown here is derived from an EMBL/GenBank/DDBJ whole genome shotgun (WGS) entry which is preliminary data.</text>
</comment>
<accession>A0A100YUM9</accession>
<dbReference type="InterPro" id="IPR013783">
    <property type="entry name" value="Ig-like_fold"/>
</dbReference>
<evidence type="ECO:0000256" key="2">
    <source>
        <dbReference type="ARBA" id="ARBA00022525"/>
    </source>
</evidence>
<sequence length="499" mass="52904">MKHLSKKLTSVITAVLAVVMALTLAPTAYAADSTYKLTLTGTATGHTYEAYQIFTGDLSTKEDGTKALSNAKWGEGVTYTGTESAADVAKALGDGTMTIAQLEEKLTLTKPAKTVTSAKDSTVIEGLDAGYYLVKDKDGTQANTSDAYTKFIVQVVGDTEAKIKSDVPTVVKKVKDTNESTGDTTDWQDSADYKIGADVPYQITGTMPSNIADYTTYKYVFTDTMSKGLTYTAKNAKVTIGDKDVTSSFAEVVTPKEDGSTVVTWTCNNLRGIDGVTLDKDTKVVVNYTAKLNESAVLGSAGNPNEVDLTYSNNPNKGGEGETGKTPKDKNIVFTYKTVVNKVDQDKKSLAGAAFKLEKKVKKTDGTTEYKTVKEFTAGEETSFEFKGLDDGEYKLTETTTPAGYNTITPIEFTISADHDTESDSPTLTSLSGNATTGEATFTADKDAGSLTTDVVNKKGSTLPSTGGMGTTVLYVAGAAIVVAAGVGLAIRRNKRRDA</sequence>
<evidence type="ECO:0000256" key="5">
    <source>
        <dbReference type="SAM" id="MobiDB-lite"/>
    </source>
</evidence>
<dbReference type="InterPro" id="IPR032334">
    <property type="entry name" value="GramPos_pilinBB"/>
</dbReference>
<evidence type="ECO:0000256" key="1">
    <source>
        <dbReference type="ARBA" id="ARBA00022512"/>
    </source>
</evidence>
<dbReference type="Gene3D" id="2.60.40.740">
    <property type="match status" value="1"/>
</dbReference>
<dbReference type="InterPro" id="IPR041033">
    <property type="entry name" value="SpaA_PFL_dom_1"/>
</dbReference>
<dbReference type="Pfam" id="PF00746">
    <property type="entry name" value="Gram_pos_anchor"/>
    <property type="match status" value="1"/>
</dbReference>
<dbReference type="NCBIfam" id="TIGR04226">
    <property type="entry name" value="RrgB_K2N_iso_D2"/>
    <property type="match status" value="1"/>
</dbReference>
<dbReference type="InterPro" id="IPR026466">
    <property type="entry name" value="Fim_isopep_form_D2_dom"/>
</dbReference>
<dbReference type="Pfam" id="PF17802">
    <property type="entry name" value="SpaA"/>
    <property type="match status" value="1"/>
</dbReference>
<organism evidence="9 10">
    <name type="scientific">Tractidigestivibacter scatoligenes</name>
    <name type="common">Olsenella scatoligenes</name>
    <dbReference type="NCBI Taxonomy" id="1299998"/>
    <lineage>
        <taxon>Bacteria</taxon>
        <taxon>Bacillati</taxon>
        <taxon>Actinomycetota</taxon>
        <taxon>Coriobacteriia</taxon>
        <taxon>Coriobacteriales</taxon>
        <taxon>Atopobiaceae</taxon>
        <taxon>Tractidigestivibacter</taxon>
    </lineage>
</organism>
<keyword evidence="6" id="KW-0472">Membrane</keyword>
<evidence type="ECO:0000256" key="6">
    <source>
        <dbReference type="SAM" id="Phobius"/>
    </source>
</evidence>
<proteinExistence type="predicted"/>
<keyword evidence="1" id="KW-0134">Cell wall</keyword>
<name>A0A100YUM9_TRASO</name>
<dbReference type="InterPro" id="IPR019931">
    <property type="entry name" value="LPXTG_anchor"/>
</dbReference>
<reference evidence="9 10" key="1">
    <citation type="submission" date="2015-12" db="EMBL/GenBank/DDBJ databases">
        <title>Draft Genome Sequence of Olsenella scatoligenes SK9K4T; a Producer of 3-Methylindole- (skatole) and 4-Methylphenol- (p-cresol) Isolated from Pig Feces.</title>
        <authorList>
            <person name="Li X."/>
            <person name="Borg B."/>
            <person name="Canibe N."/>
        </authorList>
    </citation>
    <scope>NUCLEOTIDE SEQUENCE [LARGE SCALE GENOMIC DNA]</scope>
    <source>
        <strain evidence="9 10">SK9K4</strain>
    </source>
</reference>
<evidence type="ECO:0000313" key="10">
    <source>
        <dbReference type="Proteomes" id="UP000054078"/>
    </source>
</evidence>
<feature type="transmembrane region" description="Helical" evidence="6">
    <location>
        <begin position="472"/>
        <end position="491"/>
    </location>
</feature>
<dbReference type="STRING" id="1299998.AUL39_07140"/>